<organism evidence="2 3">
    <name type="scientific">Pseudaminobacter soli</name>
    <name type="common">ex Zhang et al. 2022</name>
    <dbReference type="NCBI Taxonomy" id="2831468"/>
    <lineage>
        <taxon>Bacteria</taxon>
        <taxon>Pseudomonadati</taxon>
        <taxon>Pseudomonadota</taxon>
        <taxon>Alphaproteobacteria</taxon>
        <taxon>Hyphomicrobiales</taxon>
        <taxon>Phyllobacteriaceae</taxon>
        <taxon>Pseudaminobacter</taxon>
    </lineage>
</organism>
<dbReference type="Pfam" id="PF10111">
    <property type="entry name" value="Glyco_tranf_2_2"/>
    <property type="match status" value="1"/>
</dbReference>
<accession>A0A942DWN6</accession>
<dbReference type="InterPro" id="IPR019290">
    <property type="entry name" value="GlycosylTrfase-like_prok"/>
</dbReference>
<dbReference type="SMART" id="SM00028">
    <property type="entry name" value="TPR"/>
    <property type="match status" value="2"/>
</dbReference>
<dbReference type="InterPro" id="IPR029044">
    <property type="entry name" value="Nucleotide-diphossugar_trans"/>
</dbReference>
<evidence type="ECO:0000259" key="1">
    <source>
        <dbReference type="Pfam" id="PF10111"/>
    </source>
</evidence>
<dbReference type="EMBL" id="JAGWCR010000002">
    <property type="protein sequence ID" value="MBS3648082.1"/>
    <property type="molecule type" value="Genomic_DNA"/>
</dbReference>
<dbReference type="RefSeq" id="WP_188253633.1">
    <property type="nucleotide sequence ID" value="NZ_JABVCF010000002.1"/>
</dbReference>
<dbReference type="InterPro" id="IPR011990">
    <property type="entry name" value="TPR-like_helical_dom_sf"/>
</dbReference>
<dbReference type="AlphaFoldDB" id="A0A942DWN6"/>
<proteinExistence type="predicted"/>
<gene>
    <name evidence="2" type="ORF">KEU06_05480</name>
</gene>
<dbReference type="InterPro" id="IPR019734">
    <property type="entry name" value="TPR_rpt"/>
</dbReference>
<dbReference type="Gene3D" id="1.25.40.10">
    <property type="entry name" value="Tetratricopeptide repeat domain"/>
    <property type="match status" value="1"/>
</dbReference>
<evidence type="ECO:0000313" key="3">
    <source>
        <dbReference type="Proteomes" id="UP000680348"/>
    </source>
</evidence>
<dbReference type="InterPro" id="IPR007833">
    <property type="entry name" value="Capsule_polysaccharide_synth"/>
</dbReference>
<dbReference type="CDD" id="cd00761">
    <property type="entry name" value="Glyco_tranf_GTA_type"/>
    <property type="match status" value="1"/>
</dbReference>
<dbReference type="Proteomes" id="UP000680348">
    <property type="component" value="Unassembled WGS sequence"/>
</dbReference>
<dbReference type="SUPFAM" id="SSF53448">
    <property type="entry name" value="Nucleotide-diphospho-sugar transferases"/>
    <property type="match status" value="1"/>
</dbReference>
<dbReference type="GO" id="GO:0015774">
    <property type="term" value="P:polysaccharide transport"/>
    <property type="evidence" value="ECO:0007669"/>
    <property type="project" value="InterPro"/>
</dbReference>
<evidence type="ECO:0000313" key="2">
    <source>
        <dbReference type="EMBL" id="MBS3648082.1"/>
    </source>
</evidence>
<sequence>MLHAQPNGDELPAAETEELTKVKSILTNTRQFSSTRAADVVTPSDITMVICLRAHGGNHWVMERLGLIRSYYNPTPRVLVLDFGSPEPFASEISAICALNGLDYYHEPDTDTYSPAAAHNRGFEKCQTDLVFFCDADCFGPADMFGRMASIATTLKMKSVIDTPLIMPVYHLNQADTQAFFDIDDNAARSNLLEALSFYSPLAEFRKEENFFIAPYSNIFLINRRMFSLTGGYDERFRGHGSEDFEYLTRLGLYIKNVPLPADLTKDHLGPLREDFFSSRPYSGFRRFLEALSKPAENLGLRVFHLYHERSESEDWGSQNDWKRERMNEAFEVYVESEHNLLQVDFLVREKTVVCLCKHLDQWGYYTPLRAAGYRLQPVFDTEPETISAITAGLVSGEFSALAIFNPYMKSHAQFKQLVLLARDLGREVLVIERGALPGTIYYDDDVAYNSPNFSEGRFLQEQFSDEELEGARSYIEEVKAGDRTLEQMDDYATTKQKLSGLAALKSPVCFIPLQLDDDMAVTMFIKGEQQYPEFSASLSQVIDANPDIVFVVKPHPLSKIDHLTQKPNLVLASREDNIHCLLDIASFMVCYNSGVGLLSLLHRTPTATIGNAFYNMAGAGYRALSVQDAIDAFKSGTLTPPPSNLVERLATWFLFRRYSQFVATDSIAEFKDRKAHGYKDILVTHFRWNGLDIPLGRQRSFVQYSKRSYAWSQLGAKAATKVTKHHPSMYYKWGRSHYATGNFAAAARDFIEAFNRDASKPNLLRYAAEAYWRAGNKKAAKATLTRAIKLLPGNRAARLRLLTMKFPQLGLIIGNHEMKVPR</sequence>
<feature type="domain" description="Glycosyltransferase 2-like prokaryotic type" evidence="1">
    <location>
        <begin position="47"/>
        <end position="333"/>
    </location>
</feature>
<dbReference type="Pfam" id="PF05159">
    <property type="entry name" value="Capsule_synth"/>
    <property type="match status" value="1"/>
</dbReference>
<reference evidence="2" key="1">
    <citation type="submission" date="2021-04" db="EMBL/GenBank/DDBJ databases">
        <title>Pseudaminobacter soli sp. nov., isolated from paddy soil contaminated by heavy metals.</title>
        <authorList>
            <person name="Zhang K."/>
        </authorList>
    </citation>
    <scope>NUCLEOTIDE SEQUENCE</scope>
    <source>
        <strain evidence="2">19-2017</strain>
    </source>
</reference>
<comment type="caution">
    <text evidence="2">The sequence shown here is derived from an EMBL/GenBank/DDBJ whole genome shotgun (WGS) entry which is preliminary data.</text>
</comment>
<dbReference type="SUPFAM" id="SSF48452">
    <property type="entry name" value="TPR-like"/>
    <property type="match status" value="1"/>
</dbReference>
<keyword evidence="3" id="KW-1185">Reference proteome</keyword>
<dbReference type="GO" id="GO:0000271">
    <property type="term" value="P:polysaccharide biosynthetic process"/>
    <property type="evidence" value="ECO:0007669"/>
    <property type="project" value="InterPro"/>
</dbReference>
<protein>
    <submittedName>
        <fullName evidence="2">Glycosyltransferase</fullName>
    </submittedName>
</protein>
<dbReference type="Gene3D" id="3.90.550.10">
    <property type="entry name" value="Spore Coat Polysaccharide Biosynthesis Protein SpsA, Chain A"/>
    <property type="match status" value="1"/>
</dbReference>
<name>A0A942DWN6_9HYPH</name>